<keyword evidence="4 10" id="KW-0633">Potassium transport</keyword>
<evidence type="ECO:0000256" key="8">
    <source>
        <dbReference type="ARBA" id="ARBA00023065"/>
    </source>
</evidence>
<evidence type="ECO:0000256" key="4">
    <source>
        <dbReference type="ARBA" id="ARBA00022538"/>
    </source>
</evidence>
<comment type="caution">
    <text evidence="14">The sequence shown here is derived from an EMBL/GenBank/DDBJ whole genome shotgun (WGS) entry which is preliminary data.</text>
</comment>
<evidence type="ECO:0000313" key="15">
    <source>
        <dbReference type="Proteomes" id="UP000315295"/>
    </source>
</evidence>
<gene>
    <name evidence="14" type="ORF">C1H46_019364</name>
</gene>
<evidence type="ECO:0000256" key="11">
    <source>
        <dbReference type="SAM" id="MobiDB-lite"/>
    </source>
</evidence>
<protein>
    <recommendedName>
        <fullName evidence="10">Potassium transporter</fullName>
    </recommendedName>
</protein>
<comment type="similarity">
    <text evidence="2 10">Belongs to the HAK/KUP transporter (TC 2.A.72.3) family.</text>
</comment>
<keyword evidence="3" id="KW-0813">Transport</keyword>
<dbReference type="EMBL" id="VIEB01000328">
    <property type="protein sequence ID" value="TQD95019.1"/>
    <property type="molecule type" value="Genomic_DNA"/>
</dbReference>
<feature type="compositionally biased region" description="Basic and acidic residues" evidence="11">
    <location>
        <begin position="7"/>
        <end position="34"/>
    </location>
</feature>
<feature type="domain" description="K+ potassium transporter integral membrane" evidence="12">
    <location>
        <begin position="75"/>
        <end position="561"/>
    </location>
</feature>
<keyword evidence="6 10" id="KW-0630">Potassium</keyword>
<comment type="function">
    <text evidence="10">Potassium transporter.</text>
</comment>
<dbReference type="PANTHER" id="PTHR30540">
    <property type="entry name" value="OSMOTIC STRESS POTASSIUM TRANSPORTER"/>
    <property type="match status" value="1"/>
</dbReference>
<proteinExistence type="inferred from homology"/>
<sequence>MPDEEVLVEHSADQGSQDHQEVSDHHDHDKDQLKGKKLSWQKLRRYDSLDLESRSFTAPHGHASKGAGWAVIMQLAFQSIGIVYGDIGTSPLYVYGSTFSKGINHDDDILGVLSLIFYTLTLIPLIKYVFIVLRANDNGDGGTFALYSLLCRYAKVGLTPSQQVEDRDVSKFQLELPTRRVKRASRLKSSLENSPFAKVFLLFATMLGTSMVIGDGVLTPCISVLAAVGGIKRATSAMTEDRVVLISVAILIGLFMVQRFGTDKVGYSFAPIICIWFIMIAGIGVYNFIKFDPTVVKALNPQYIVDYFRRNKKDAWISLGGIALAITGTEALFADVGHFTVRSIQISMCAVTYPALVLAYTGQASFLRKHHLLVKHTFFESIPKPLYWPMFGVAVMASIIASQAMISGTFSIIQQSLSLGCFPRVKVVHTSTNYAGQVYIPEVNYLLMLACVGVTLGFRSTEEIGNAYGIAVVFVMTLTSSFLVLIMIMIWKTNIFLVISYVLVIGSVEFLYLSSVLYKFNQGGYLPLAFATVLMFVMFVWNDVHQRKYYYELDHKISPEQLKEIAIDANFSRLPGLAVFYSELVQGIPPIFNHYVANVPALHSVLVFVSIKSLPISKVPLEERFLFRRVEPNDLNVFRCVARYGYTDVRNENEPFEGLLVEKLKEFIKNSFWISQRNNMHSTNGEIKFDIKEEFKDGTLANGGENWKEDLKKQVDDQDEQQDLLDREIEAIDQAWRWGVVHLIGENEVTAAKGAGLAKRILIDYAYNILKRNLRQSDKVFDIPHKRMLKVGMTYEI</sequence>
<dbReference type="GO" id="GO:0005886">
    <property type="term" value="C:plasma membrane"/>
    <property type="evidence" value="ECO:0007669"/>
    <property type="project" value="UniProtKB-SubCell"/>
</dbReference>
<evidence type="ECO:0000256" key="3">
    <source>
        <dbReference type="ARBA" id="ARBA00022448"/>
    </source>
</evidence>
<feature type="transmembrane region" description="Helical" evidence="10">
    <location>
        <begin position="109"/>
        <end position="131"/>
    </location>
</feature>
<evidence type="ECO:0000313" key="14">
    <source>
        <dbReference type="EMBL" id="TQD95019.1"/>
    </source>
</evidence>
<feature type="transmembrane region" description="Helical" evidence="10">
    <location>
        <begin position="199"/>
        <end position="231"/>
    </location>
</feature>
<feature type="domain" description="K+ potassium transporter C-terminal" evidence="13">
    <location>
        <begin position="575"/>
        <end position="797"/>
    </location>
</feature>
<feature type="region of interest" description="Disordered" evidence="11">
    <location>
        <begin position="1"/>
        <end position="35"/>
    </location>
</feature>
<dbReference type="PANTHER" id="PTHR30540:SF87">
    <property type="entry name" value="POTASSIUM TRANSPORTER"/>
    <property type="match status" value="1"/>
</dbReference>
<dbReference type="Pfam" id="PF22776">
    <property type="entry name" value="K_trans_C"/>
    <property type="match status" value="1"/>
</dbReference>
<keyword evidence="5 10" id="KW-0812">Transmembrane</keyword>
<keyword evidence="9 10" id="KW-0472">Membrane</keyword>
<evidence type="ECO:0000256" key="2">
    <source>
        <dbReference type="ARBA" id="ARBA00008440"/>
    </source>
</evidence>
<feature type="transmembrane region" description="Helical" evidence="10">
    <location>
        <begin position="345"/>
        <end position="366"/>
    </location>
</feature>
<evidence type="ECO:0000256" key="6">
    <source>
        <dbReference type="ARBA" id="ARBA00022958"/>
    </source>
</evidence>
<dbReference type="InterPro" id="IPR053952">
    <property type="entry name" value="K_trans_C"/>
</dbReference>
<feature type="transmembrane region" description="Helical" evidence="10">
    <location>
        <begin position="243"/>
        <end position="261"/>
    </location>
</feature>
<dbReference type="STRING" id="106549.A0A540M972"/>
<dbReference type="NCBIfam" id="TIGR00794">
    <property type="entry name" value="kup"/>
    <property type="match status" value="1"/>
</dbReference>
<evidence type="ECO:0000259" key="13">
    <source>
        <dbReference type="Pfam" id="PF22776"/>
    </source>
</evidence>
<comment type="caution">
    <text evidence="10">Lacks conserved residue(s) required for the propagation of feature annotation.</text>
</comment>
<evidence type="ECO:0000256" key="10">
    <source>
        <dbReference type="RuleBase" id="RU321113"/>
    </source>
</evidence>
<evidence type="ECO:0000256" key="1">
    <source>
        <dbReference type="ARBA" id="ARBA00004651"/>
    </source>
</evidence>
<feature type="transmembrane region" description="Helical" evidence="10">
    <location>
        <begin position="315"/>
        <end position="333"/>
    </location>
</feature>
<reference evidence="14 15" key="1">
    <citation type="journal article" date="2019" name="G3 (Bethesda)">
        <title>Sequencing of a Wild Apple (Malus baccata) Genome Unravels the Differences Between Cultivated and Wild Apple Species Regarding Disease Resistance and Cold Tolerance.</title>
        <authorList>
            <person name="Chen X."/>
        </authorList>
    </citation>
    <scope>NUCLEOTIDE SEQUENCE [LARGE SCALE GENOMIC DNA]</scope>
    <source>
        <strain evidence="15">cv. Shandingzi</strain>
        <tissue evidence="14">Leaves</tissue>
    </source>
</reference>
<dbReference type="InterPro" id="IPR003855">
    <property type="entry name" value="K+_transporter"/>
</dbReference>
<feature type="transmembrane region" description="Helical" evidence="10">
    <location>
        <begin position="267"/>
        <end position="289"/>
    </location>
</feature>
<comment type="subcellular location">
    <subcellularLocation>
        <location evidence="1">Cell membrane</location>
        <topology evidence="1">Multi-pass membrane protein</topology>
    </subcellularLocation>
    <subcellularLocation>
        <location evidence="10">Membrane</location>
        <topology evidence="10">Multi-pass membrane protein</topology>
    </subcellularLocation>
</comment>
<evidence type="ECO:0000256" key="9">
    <source>
        <dbReference type="ARBA" id="ARBA00023136"/>
    </source>
</evidence>
<feature type="transmembrane region" description="Helical" evidence="10">
    <location>
        <begin position="467"/>
        <end position="488"/>
    </location>
</feature>
<feature type="transmembrane region" description="Helical" evidence="10">
    <location>
        <begin position="524"/>
        <end position="541"/>
    </location>
</feature>
<evidence type="ECO:0000256" key="5">
    <source>
        <dbReference type="ARBA" id="ARBA00022692"/>
    </source>
</evidence>
<name>A0A540M972_MALBA</name>
<keyword evidence="7 10" id="KW-1133">Transmembrane helix</keyword>
<evidence type="ECO:0000256" key="7">
    <source>
        <dbReference type="ARBA" id="ARBA00022989"/>
    </source>
</evidence>
<keyword evidence="15" id="KW-1185">Reference proteome</keyword>
<dbReference type="Proteomes" id="UP000315295">
    <property type="component" value="Unassembled WGS sequence"/>
</dbReference>
<evidence type="ECO:0000259" key="12">
    <source>
        <dbReference type="Pfam" id="PF02705"/>
    </source>
</evidence>
<feature type="transmembrane region" description="Helical" evidence="10">
    <location>
        <begin position="495"/>
        <end position="518"/>
    </location>
</feature>
<keyword evidence="8 10" id="KW-0406">Ion transport</keyword>
<feature type="transmembrane region" description="Helical" evidence="10">
    <location>
        <begin position="386"/>
        <end position="406"/>
    </location>
</feature>
<dbReference type="InterPro" id="IPR053951">
    <property type="entry name" value="K_trans_N"/>
</dbReference>
<organism evidence="14 15">
    <name type="scientific">Malus baccata</name>
    <name type="common">Siberian crab apple</name>
    <name type="synonym">Pyrus baccata</name>
    <dbReference type="NCBI Taxonomy" id="106549"/>
    <lineage>
        <taxon>Eukaryota</taxon>
        <taxon>Viridiplantae</taxon>
        <taxon>Streptophyta</taxon>
        <taxon>Embryophyta</taxon>
        <taxon>Tracheophyta</taxon>
        <taxon>Spermatophyta</taxon>
        <taxon>Magnoliopsida</taxon>
        <taxon>eudicotyledons</taxon>
        <taxon>Gunneridae</taxon>
        <taxon>Pentapetalae</taxon>
        <taxon>rosids</taxon>
        <taxon>fabids</taxon>
        <taxon>Rosales</taxon>
        <taxon>Rosaceae</taxon>
        <taxon>Amygdaloideae</taxon>
        <taxon>Maleae</taxon>
        <taxon>Malus</taxon>
    </lineage>
</organism>
<accession>A0A540M972</accession>
<dbReference type="AlphaFoldDB" id="A0A540M972"/>
<dbReference type="Pfam" id="PF02705">
    <property type="entry name" value="K_trans"/>
    <property type="match status" value="1"/>
</dbReference>
<dbReference type="GO" id="GO:0015079">
    <property type="term" value="F:potassium ion transmembrane transporter activity"/>
    <property type="evidence" value="ECO:0007669"/>
    <property type="project" value="UniProtKB-UniRule"/>
</dbReference>